<dbReference type="InterPro" id="IPR052651">
    <property type="entry name" value="WDR81"/>
</dbReference>
<evidence type="ECO:0000256" key="2">
    <source>
        <dbReference type="SAM" id="Phobius"/>
    </source>
</evidence>
<comment type="caution">
    <text evidence="3">The sequence shown here is derived from an EMBL/GenBank/DDBJ whole genome shotgun (WGS) entry which is preliminary data.</text>
</comment>
<sequence>MPPYFPELFRLLSAHVFTAQLLCHSATSPGEAEQELKARLAHHTHFITNYGHRLCEEGVNLYVPFIIQLLSQKSGDYCVQSLWSVFSPLSQILGKDFTYHHLSPYITPLYTRALVLSLYSLPSSGEDGTVTGYSSPSVNPPAISAIDLATILRESILWLAGRVGPLLTAKYLTSRILQSMKECYEGEGWSEEQTGATDELVSLLVTGDLLLLPAVTCLQEISFLYGEQFILLQYIPSVIRVVESCDTAALLPSSAASLLSVCTMLLYLIPCLTDGALLDLMEMRLITEILLPLIAIISNPRQCFPSSRSPTEGSLSRRLLALRVLDLIILISQRIGYDQTRRFLNRPLQAFFRSFEIVHSESESWSQSSQVSEKLSSREASRDFLEVKQSVTNANEFYIGTQLSIASPAQIEIHKSTVSPDVLKELEHVFTIELAHKAYIQCCRLVGGIYIKELTNDDLIRRLCAQYEEECLHRLRGLKQTEACVPQLDYSQSDISAGNQIKTTNWFIPVPLQTPPPKLSSSPFEIVSGNKLTYNHSAHEQKTTPPISIDTDSKYPAISSEKLKRPDMELLTTRHLKGDWIAYWEHELGHSRDKAALFDFKQIGLQTFTGHVGLVKSLSVLDNENSLVSGGKDRTVRLWSLRNTGSGSARCTPQFTYSEHKKPVFFATFMDSVKQMVSCDGSIHVSFFLFYSCYSTALLMLFYCSTHDIILLYSCYSTALLMLFYCSTHVILLLYSCYSTALLMILYCSTHVILLLYSCYSTVLLMILYCSTCVILLLYLCYSTALLMLFYCSTHVWDTMTGALLSQYECTKPAVGFSAVQTVQSFLSDHLIAAATPDSAIRFIDIRQDQFAHEFRVPSFSSGSIAGLVLGSTWIAMAHTTGSICVLDFRTGFILASWMCRSMESDLTQMTGYNHSQFITCSMDGHMALWNHNSSTPTCQTKLTSEQQVSSIQVYNKAVITASQANRVSTYQPYVYEGNFRGTLGDKLRPEVFKELSPQCASYL</sequence>
<feature type="transmembrane region" description="Helical" evidence="2">
    <location>
        <begin position="767"/>
        <end position="791"/>
    </location>
</feature>
<evidence type="ECO:0000313" key="3">
    <source>
        <dbReference type="EMBL" id="KAF6031081.1"/>
    </source>
</evidence>
<dbReference type="GO" id="GO:0035973">
    <property type="term" value="P:aggrephagy"/>
    <property type="evidence" value="ECO:0007669"/>
    <property type="project" value="TreeGrafter"/>
</dbReference>
<accession>A0A7J7JZI3</accession>
<keyword evidence="4" id="KW-1185">Reference proteome</keyword>
<dbReference type="GO" id="GO:0035014">
    <property type="term" value="F:phosphatidylinositol 3-kinase regulator activity"/>
    <property type="evidence" value="ECO:0007669"/>
    <property type="project" value="TreeGrafter"/>
</dbReference>
<dbReference type="PROSITE" id="PS50082">
    <property type="entry name" value="WD_REPEATS_2"/>
    <property type="match status" value="1"/>
</dbReference>
<keyword evidence="2" id="KW-0472">Membrane</keyword>
<feature type="repeat" description="WD" evidence="1">
    <location>
        <begin position="608"/>
        <end position="643"/>
    </location>
</feature>
<dbReference type="InterPro" id="IPR001680">
    <property type="entry name" value="WD40_rpt"/>
</dbReference>
<reference evidence="3" key="1">
    <citation type="submission" date="2020-06" db="EMBL/GenBank/DDBJ databases">
        <title>Draft genome of Bugula neritina, a colonial animal packing powerful symbionts and potential medicines.</title>
        <authorList>
            <person name="Rayko M."/>
        </authorList>
    </citation>
    <scope>NUCLEOTIDE SEQUENCE [LARGE SCALE GENOMIC DNA]</scope>
    <source>
        <strain evidence="3">Kwan_BN1</strain>
    </source>
</reference>
<dbReference type="OrthoDB" id="29306at2759"/>
<feature type="transmembrane region" description="Helical" evidence="2">
    <location>
        <begin position="683"/>
        <end position="703"/>
    </location>
</feature>
<evidence type="ECO:0000313" key="4">
    <source>
        <dbReference type="Proteomes" id="UP000593567"/>
    </source>
</evidence>
<dbReference type="Pfam" id="PF00400">
    <property type="entry name" value="WD40"/>
    <property type="match status" value="1"/>
</dbReference>
<dbReference type="GO" id="GO:0005739">
    <property type="term" value="C:mitochondrion"/>
    <property type="evidence" value="ECO:0007669"/>
    <property type="project" value="TreeGrafter"/>
</dbReference>
<dbReference type="AlphaFoldDB" id="A0A7J7JZI3"/>
<keyword evidence="2" id="KW-1133">Transmembrane helix</keyword>
<gene>
    <name evidence="3" type="ORF">EB796_010607</name>
</gene>
<dbReference type="PANTHER" id="PTHR44662:SF1">
    <property type="entry name" value="WD REPEAT-CONTAINING PROTEIN 81"/>
    <property type="match status" value="1"/>
</dbReference>
<feature type="transmembrane region" description="Helical" evidence="2">
    <location>
        <begin position="741"/>
        <end position="760"/>
    </location>
</feature>
<dbReference type="SMART" id="SM00320">
    <property type="entry name" value="WD40"/>
    <property type="match status" value="4"/>
</dbReference>
<organism evidence="3 4">
    <name type="scientific">Bugula neritina</name>
    <name type="common">Brown bryozoan</name>
    <name type="synonym">Sertularia neritina</name>
    <dbReference type="NCBI Taxonomy" id="10212"/>
    <lineage>
        <taxon>Eukaryota</taxon>
        <taxon>Metazoa</taxon>
        <taxon>Spiralia</taxon>
        <taxon>Lophotrochozoa</taxon>
        <taxon>Bryozoa</taxon>
        <taxon>Gymnolaemata</taxon>
        <taxon>Cheilostomatida</taxon>
        <taxon>Flustrina</taxon>
        <taxon>Buguloidea</taxon>
        <taxon>Bugulidae</taxon>
        <taxon>Bugula</taxon>
    </lineage>
</organism>
<evidence type="ECO:0000256" key="1">
    <source>
        <dbReference type="PROSITE-ProRule" id="PRU00221"/>
    </source>
</evidence>
<dbReference type="PANTHER" id="PTHR44662">
    <property type="entry name" value="WD REPEAT-CONTAINING PROTEIN 81"/>
    <property type="match status" value="1"/>
</dbReference>
<dbReference type="Proteomes" id="UP000593567">
    <property type="component" value="Unassembled WGS sequence"/>
</dbReference>
<dbReference type="PROSITE" id="PS50294">
    <property type="entry name" value="WD_REPEATS_REGION"/>
    <property type="match status" value="1"/>
</dbReference>
<feature type="transmembrane region" description="Helical" evidence="2">
    <location>
        <begin position="710"/>
        <end position="735"/>
    </location>
</feature>
<keyword evidence="2" id="KW-0812">Transmembrane</keyword>
<protein>
    <submittedName>
        <fullName evidence="3">Kst</fullName>
    </submittedName>
</protein>
<dbReference type="InterPro" id="IPR036322">
    <property type="entry name" value="WD40_repeat_dom_sf"/>
</dbReference>
<name>A0A7J7JZI3_BUGNE</name>
<dbReference type="SUPFAM" id="SSF50978">
    <property type="entry name" value="WD40 repeat-like"/>
    <property type="match status" value="1"/>
</dbReference>
<keyword evidence="1" id="KW-0853">WD repeat</keyword>
<dbReference type="Gene3D" id="2.130.10.10">
    <property type="entry name" value="YVTN repeat-like/Quinoprotein amine dehydrogenase"/>
    <property type="match status" value="2"/>
</dbReference>
<dbReference type="EMBL" id="VXIV02001639">
    <property type="protein sequence ID" value="KAF6031081.1"/>
    <property type="molecule type" value="Genomic_DNA"/>
</dbReference>
<dbReference type="InterPro" id="IPR015943">
    <property type="entry name" value="WD40/YVTN_repeat-like_dom_sf"/>
</dbReference>
<proteinExistence type="predicted"/>